<evidence type="ECO:0000259" key="12">
    <source>
        <dbReference type="PROSITE" id="PS50259"/>
    </source>
</evidence>
<proteinExistence type="predicted"/>
<feature type="transmembrane region" description="Helical" evidence="11">
    <location>
        <begin position="526"/>
        <end position="549"/>
    </location>
</feature>
<evidence type="ECO:0000256" key="4">
    <source>
        <dbReference type="ARBA" id="ARBA00022729"/>
    </source>
</evidence>
<dbReference type="InterPro" id="IPR028082">
    <property type="entry name" value="Peripla_BP_I"/>
</dbReference>
<accession>A0A6J0SET2</accession>
<keyword evidence="7 11" id="KW-0472">Membrane</keyword>
<feature type="transmembrane region" description="Helical" evidence="11">
    <location>
        <begin position="564"/>
        <end position="584"/>
    </location>
</feature>
<evidence type="ECO:0000256" key="8">
    <source>
        <dbReference type="ARBA" id="ARBA00023170"/>
    </source>
</evidence>
<name>A0A6J0SET2_9SAUR</name>
<keyword evidence="8" id="KW-0675">Receptor</keyword>
<sequence>MAFAVKKINENTQILSNITFGFRIYDSYFYAQRTYNVTMLLTSTMENFVPNYNCDTKNNLMAVIGGLDSETSLQVATILAVYKIPQLIYGSTPMMTDKSPGFSPYKMFPQENLQYKGILSLLLHYRWTWIGILIMDTDSGERFIQATFPAFSMHRICVAFIERIPMLRNDAEMYDNVKVVGRMRYKIIDSKANVLVVYGESYSFECVTWLSYISEGERISDKPLGKVFIMTAQVEFSSFSFQKAKDAEMFHGALSFTIHSKDPPGFSSFIESRKPPNIKGDGFLRDFWQHSFGCAFPDIVDGETDGNVCTGEEELENLPRSVFEISMSGYSYNIYNSVYAVALALDAMLSSRLKHGEKVSGSGLNLQNKQQWKLHNFLRSISFNNSVGDKISFDEEGQLIAGFDVLHWIISSNQSLHGVKVGRMDPEAPPGEAFSIDEDAVTRHSWFKQTPPSSVCSDSCYPGFSKKIKEGEPFCCYDCIPCPEGTISNQTDVNECYKCTDETYSNQKQDLCIPKYVNFLSYEDPFGLSLACFALFFTLITGMVLGIFLKHHNTPIVKANNRNLTYTLLFSLLLCFLSALLGIGRPQMVTCLLRQIAFGIIFTVALSCVLAKTITVVLAFMATKPGYKMKKWMGKKLANTIVLCSFLIQAIIHIVWLASSPPFPDADTHSVAEEIILECNEGSVILYYSVLGYMGFLATASLTIAFLARKLPDSFNEAKFITFSMLVFCSVWLSFIPTAFSTKGRYMVVVGTFSVLASSAGLLGCIFFPKCYIIVLRPELNSREQIIKKKY</sequence>
<evidence type="ECO:0000256" key="5">
    <source>
        <dbReference type="ARBA" id="ARBA00022989"/>
    </source>
</evidence>
<dbReference type="PANTHER" id="PTHR24061:SF599">
    <property type="entry name" value="G-PROTEIN COUPLED RECEPTORS FAMILY 3 PROFILE DOMAIN-CONTAINING PROTEIN"/>
    <property type="match status" value="1"/>
</dbReference>
<keyword evidence="10" id="KW-0807">Transducer</keyword>
<dbReference type="InterPro" id="IPR017978">
    <property type="entry name" value="GPCR_3_C"/>
</dbReference>
<dbReference type="SUPFAM" id="SSF53822">
    <property type="entry name" value="Periplasmic binding protein-like I"/>
    <property type="match status" value="1"/>
</dbReference>
<dbReference type="PRINTS" id="PR00248">
    <property type="entry name" value="GPCRMGR"/>
</dbReference>
<feature type="transmembrane region" description="Helical" evidence="11">
    <location>
        <begin position="641"/>
        <end position="659"/>
    </location>
</feature>
<dbReference type="Pfam" id="PF00003">
    <property type="entry name" value="7tm_3"/>
    <property type="match status" value="1"/>
</dbReference>
<feature type="domain" description="G-protein coupled receptors family 3 profile" evidence="12">
    <location>
        <begin position="526"/>
        <end position="790"/>
    </location>
</feature>
<keyword evidence="3 11" id="KW-0812">Transmembrane</keyword>
<dbReference type="PROSITE" id="PS00981">
    <property type="entry name" value="G_PROTEIN_RECEP_F3_3"/>
    <property type="match status" value="1"/>
</dbReference>
<dbReference type="Gene3D" id="3.40.50.2300">
    <property type="match status" value="2"/>
</dbReference>
<evidence type="ECO:0000256" key="11">
    <source>
        <dbReference type="SAM" id="Phobius"/>
    </source>
</evidence>
<keyword evidence="9" id="KW-0325">Glycoprotein</keyword>
<comment type="subcellular location">
    <subcellularLocation>
        <location evidence="1">Cell membrane</location>
        <topology evidence="1">Multi-pass membrane protein</topology>
    </subcellularLocation>
</comment>
<keyword evidence="5 11" id="KW-1133">Transmembrane helix</keyword>
<dbReference type="InterPro" id="IPR011500">
    <property type="entry name" value="GPCR_3_9-Cys_dom"/>
</dbReference>
<evidence type="ECO:0000256" key="2">
    <source>
        <dbReference type="ARBA" id="ARBA00022475"/>
    </source>
</evidence>
<feature type="transmembrane region" description="Helical" evidence="11">
    <location>
        <begin position="720"/>
        <end position="740"/>
    </location>
</feature>
<dbReference type="InterPro" id="IPR017979">
    <property type="entry name" value="GPCR_3_CS"/>
</dbReference>
<evidence type="ECO:0000256" key="7">
    <source>
        <dbReference type="ARBA" id="ARBA00023136"/>
    </source>
</evidence>
<dbReference type="Gene3D" id="2.10.50.30">
    <property type="entry name" value="GPCR, family 3, nine cysteines domain"/>
    <property type="match status" value="1"/>
</dbReference>
<evidence type="ECO:0000256" key="9">
    <source>
        <dbReference type="ARBA" id="ARBA00023180"/>
    </source>
</evidence>
<dbReference type="InterPro" id="IPR038550">
    <property type="entry name" value="GPCR_3_9-Cys_sf"/>
</dbReference>
<feature type="transmembrane region" description="Helical" evidence="11">
    <location>
        <begin position="685"/>
        <end position="708"/>
    </location>
</feature>
<dbReference type="Proteomes" id="UP001652642">
    <property type="component" value="Chromosome 6"/>
</dbReference>
<dbReference type="PROSITE" id="PS50259">
    <property type="entry name" value="G_PROTEIN_RECEP_F3_4"/>
    <property type="match status" value="1"/>
</dbReference>
<evidence type="ECO:0000256" key="1">
    <source>
        <dbReference type="ARBA" id="ARBA00004651"/>
    </source>
</evidence>
<evidence type="ECO:0000256" key="10">
    <source>
        <dbReference type="ARBA" id="ARBA00023224"/>
    </source>
</evidence>
<keyword evidence="4" id="KW-0732">Signal</keyword>
<keyword evidence="13" id="KW-1185">Reference proteome</keyword>
<dbReference type="AlphaFoldDB" id="A0A6J0SET2"/>
<dbReference type="GO" id="GO:0004930">
    <property type="term" value="F:G protein-coupled receptor activity"/>
    <property type="evidence" value="ECO:0007669"/>
    <property type="project" value="UniProtKB-KW"/>
</dbReference>
<dbReference type="Pfam" id="PF07562">
    <property type="entry name" value="NCD3G"/>
    <property type="match status" value="1"/>
</dbReference>
<dbReference type="Pfam" id="PF01094">
    <property type="entry name" value="ANF_receptor"/>
    <property type="match status" value="1"/>
</dbReference>
<protein>
    <submittedName>
        <fullName evidence="14">Vomeronasal type-2 receptor 26-like</fullName>
    </submittedName>
</protein>
<keyword evidence="2" id="KW-1003">Cell membrane</keyword>
<dbReference type="GO" id="GO:0005886">
    <property type="term" value="C:plasma membrane"/>
    <property type="evidence" value="ECO:0007669"/>
    <property type="project" value="UniProtKB-SubCell"/>
</dbReference>
<dbReference type="InterPro" id="IPR000337">
    <property type="entry name" value="GPCR_3"/>
</dbReference>
<dbReference type="InterPro" id="IPR000068">
    <property type="entry name" value="GPCR_3_Ca_sens_rcpt-rel"/>
</dbReference>
<dbReference type="KEGG" id="pvt:110070057"/>
<evidence type="ECO:0000313" key="14">
    <source>
        <dbReference type="RefSeq" id="XP_020633318.2"/>
    </source>
</evidence>
<organism evidence="13 14">
    <name type="scientific">Pogona vitticeps</name>
    <name type="common">central bearded dragon</name>
    <dbReference type="NCBI Taxonomy" id="103695"/>
    <lineage>
        <taxon>Eukaryota</taxon>
        <taxon>Metazoa</taxon>
        <taxon>Chordata</taxon>
        <taxon>Craniata</taxon>
        <taxon>Vertebrata</taxon>
        <taxon>Euteleostomi</taxon>
        <taxon>Lepidosauria</taxon>
        <taxon>Squamata</taxon>
        <taxon>Bifurcata</taxon>
        <taxon>Unidentata</taxon>
        <taxon>Episquamata</taxon>
        <taxon>Toxicofera</taxon>
        <taxon>Iguania</taxon>
        <taxon>Acrodonta</taxon>
        <taxon>Agamidae</taxon>
        <taxon>Amphibolurinae</taxon>
        <taxon>Pogona</taxon>
    </lineage>
</organism>
<evidence type="ECO:0000256" key="3">
    <source>
        <dbReference type="ARBA" id="ARBA00022692"/>
    </source>
</evidence>
<dbReference type="PANTHER" id="PTHR24061">
    <property type="entry name" value="CALCIUM-SENSING RECEPTOR-RELATED"/>
    <property type="match status" value="1"/>
</dbReference>
<dbReference type="RefSeq" id="XP_020633318.2">
    <property type="nucleotide sequence ID" value="XM_020777659.2"/>
</dbReference>
<dbReference type="InterPro" id="IPR001828">
    <property type="entry name" value="ANF_lig-bd_rcpt"/>
</dbReference>
<keyword evidence="6" id="KW-0297">G-protein coupled receptor</keyword>
<evidence type="ECO:0000313" key="13">
    <source>
        <dbReference type="Proteomes" id="UP001652642"/>
    </source>
</evidence>
<feature type="transmembrane region" description="Helical" evidence="11">
    <location>
        <begin position="596"/>
        <end position="620"/>
    </location>
</feature>
<dbReference type="GeneID" id="110070057"/>
<dbReference type="PRINTS" id="PR01535">
    <property type="entry name" value="VOMERONASL2R"/>
</dbReference>
<evidence type="ECO:0000256" key="6">
    <source>
        <dbReference type="ARBA" id="ARBA00023040"/>
    </source>
</evidence>
<dbReference type="InterPro" id="IPR004073">
    <property type="entry name" value="GPCR_3_vmron_rcpt_2"/>
</dbReference>
<dbReference type="OrthoDB" id="5984008at2759"/>
<gene>
    <name evidence="14" type="primary">LOC110070057</name>
</gene>
<reference evidence="14" key="1">
    <citation type="submission" date="2025-08" db="UniProtKB">
        <authorList>
            <consortium name="RefSeq"/>
        </authorList>
    </citation>
    <scope>IDENTIFICATION</scope>
</reference>
<feature type="transmembrane region" description="Helical" evidence="11">
    <location>
        <begin position="746"/>
        <end position="768"/>
    </location>
</feature>
<dbReference type="InParanoid" id="A0A6J0SET2"/>
<dbReference type="CDD" id="cd15283">
    <property type="entry name" value="7tmC_V2R_pheromone"/>
    <property type="match status" value="1"/>
</dbReference>